<protein>
    <recommendedName>
        <fullName evidence="5">Transmembrane protein</fullName>
    </recommendedName>
</protein>
<evidence type="ECO:0008006" key="5">
    <source>
        <dbReference type="Google" id="ProtNLM"/>
    </source>
</evidence>
<evidence type="ECO:0000313" key="3">
    <source>
        <dbReference type="EMBL" id="CAE8639148.1"/>
    </source>
</evidence>
<feature type="transmembrane region" description="Helical" evidence="2">
    <location>
        <begin position="138"/>
        <end position="159"/>
    </location>
</feature>
<keyword evidence="2" id="KW-1133">Transmembrane helix</keyword>
<feature type="transmembrane region" description="Helical" evidence="2">
    <location>
        <begin position="195"/>
        <end position="217"/>
    </location>
</feature>
<dbReference type="EMBL" id="CAJNNV010032162">
    <property type="protein sequence ID" value="CAE8639148.1"/>
    <property type="molecule type" value="Genomic_DNA"/>
</dbReference>
<comment type="caution">
    <text evidence="3">The sequence shown here is derived from an EMBL/GenBank/DDBJ whole genome shotgun (WGS) entry which is preliminary data.</text>
</comment>
<evidence type="ECO:0000313" key="4">
    <source>
        <dbReference type="Proteomes" id="UP000654075"/>
    </source>
</evidence>
<proteinExistence type="predicted"/>
<feature type="transmembrane region" description="Helical" evidence="2">
    <location>
        <begin position="550"/>
        <end position="573"/>
    </location>
</feature>
<accession>A0A813HNW8</accession>
<feature type="region of interest" description="Disordered" evidence="1">
    <location>
        <begin position="448"/>
        <end position="477"/>
    </location>
</feature>
<keyword evidence="2" id="KW-0812">Transmembrane</keyword>
<feature type="transmembrane region" description="Helical" evidence="2">
    <location>
        <begin position="416"/>
        <end position="438"/>
    </location>
</feature>
<feature type="transmembrane region" description="Helical" evidence="2">
    <location>
        <begin position="366"/>
        <end position="387"/>
    </location>
</feature>
<feature type="transmembrane region" description="Helical" evidence="2">
    <location>
        <begin position="229"/>
        <end position="250"/>
    </location>
</feature>
<feature type="transmembrane region" description="Helical" evidence="2">
    <location>
        <begin position="256"/>
        <end position="279"/>
    </location>
</feature>
<gene>
    <name evidence="3" type="ORF">PGLA1383_LOCUS54199</name>
</gene>
<dbReference type="AlphaFoldDB" id="A0A813HNW8"/>
<feature type="transmembrane region" description="Helical" evidence="2">
    <location>
        <begin position="300"/>
        <end position="319"/>
    </location>
</feature>
<dbReference type="Proteomes" id="UP000654075">
    <property type="component" value="Unassembled WGS sequence"/>
</dbReference>
<reference evidence="3" key="1">
    <citation type="submission" date="2021-02" db="EMBL/GenBank/DDBJ databases">
        <authorList>
            <person name="Dougan E. K."/>
            <person name="Rhodes N."/>
            <person name="Thang M."/>
            <person name="Chan C."/>
        </authorList>
    </citation>
    <scope>NUCLEOTIDE SEQUENCE</scope>
</reference>
<evidence type="ECO:0000256" key="1">
    <source>
        <dbReference type="SAM" id="MobiDB-lite"/>
    </source>
</evidence>
<feature type="transmembrane region" description="Helical" evidence="2">
    <location>
        <begin position="111"/>
        <end position="132"/>
    </location>
</feature>
<feature type="compositionally biased region" description="Basic and acidic residues" evidence="1">
    <location>
        <begin position="460"/>
        <end position="477"/>
    </location>
</feature>
<sequence length="591" mass="65115">PSWLLRLQPPMCSRSADGRFFKAWQFASKVLTFGPRRAVLQEGRPLDLPMASNLRHRWAESRGSQLQEFWVGIVADRPARTATTSSPSVSSSSSFLVAPSRLKVSDCAKSLGRIVWLAFGVPFAMYLAYLPYFMVSNVYTLAFAKLLGFAVFMQFSAIVVHQCLGESATKLQQLISLCFCGAPQIVLAWCPCSDWGLYVTFASQISALVVPWLITILRLCREGVGLKPAWCTFGLLCLGGVPCFTGFGLYVTSVYVFTFASAEAELLCSMIWTMVPFLVKPMGTYLAPHAAPYEKGLAGSLFGVHVDVAIGFFGLPIFMRTLTSSTIYAASILPVLFLQYLRGLFPVFKLMPSALRASSELHLHRMLVILEVFGLLLGRVGAMSMYFCLKLTWHHAELSGVPMRFARADFSWEKDVGLGACSLVLLAVSFLVWILMITRTWVSGQAHRRHGSVAPSPAEGHYRPEPDQIPCRKNEESKGPVIKSQILASHEGSPEVAGDASAERPDEFCPPSILRDGQLVSRRLDVQWNEMTGVALRDPWQVIDAYSKKFFFYLSSVMAFNFVVLITLVQFGASIFGSREACLAAIGGGAP</sequence>
<feature type="transmembrane region" description="Helical" evidence="2">
    <location>
        <begin position="171"/>
        <end position="189"/>
    </location>
</feature>
<keyword evidence="4" id="KW-1185">Reference proteome</keyword>
<evidence type="ECO:0000256" key="2">
    <source>
        <dbReference type="SAM" id="Phobius"/>
    </source>
</evidence>
<feature type="non-terminal residue" evidence="3">
    <location>
        <position position="591"/>
    </location>
</feature>
<name>A0A813HNW8_POLGL</name>
<feature type="transmembrane region" description="Helical" evidence="2">
    <location>
        <begin position="325"/>
        <end position="345"/>
    </location>
</feature>
<organism evidence="3 4">
    <name type="scientific">Polarella glacialis</name>
    <name type="common">Dinoflagellate</name>
    <dbReference type="NCBI Taxonomy" id="89957"/>
    <lineage>
        <taxon>Eukaryota</taxon>
        <taxon>Sar</taxon>
        <taxon>Alveolata</taxon>
        <taxon>Dinophyceae</taxon>
        <taxon>Suessiales</taxon>
        <taxon>Suessiaceae</taxon>
        <taxon>Polarella</taxon>
    </lineage>
</organism>
<keyword evidence="2" id="KW-0472">Membrane</keyword>